<sequence>MKKKRTRGAPCLCGSACAHPPELSPGHMCARRVEHAGWACRRCTRMKWMYSTPFHWIISGVLSGAPCTGFAGVCGAGWGGGHSLTAPASASLRSMQAMVHPFIFSNINIFAFPPQPKRDKALRGGSPSLLF</sequence>
<name>A0A218V1E6_9PASE</name>
<proteinExistence type="predicted"/>
<keyword evidence="2" id="KW-1185">Reference proteome</keyword>
<evidence type="ECO:0000313" key="2">
    <source>
        <dbReference type="Proteomes" id="UP000197619"/>
    </source>
</evidence>
<organism evidence="1 2">
    <name type="scientific">Lonchura striata</name>
    <name type="common">white-rumped munia</name>
    <dbReference type="NCBI Taxonomy" id="40157"/>
    <lineage>
        <taxon>Eukaryota</taxon>
        <taxon>Metazoa</taxon>
        <taxon>Chordata</taxon>
        <taxon>Craniata</taxon>
        <taxon>Vertebrata</taxon>
        <taxon>Euteleostomi</taxon>
        <taxon>Archelosauria</taxon>
        <taxon>Archosauria</taxon>
        <taxon>Dinosauria</taxon>
        <taxon>Saurischia</taxon>
        <taxon>Theropoda</taxon>
        <taxon>Coelurosauria</taxon>
        <taxon>Aves</taxon>
        <taxon>Neognathae</taxon>
        <taxon>Neoaves</taxon>
        <taxon>Telluraves</taxon>
        <taxon>Australaves</taxon>
        <taxon>Passeriformes</taxon>
        <taxon>Passeroidea</taxon>
        <taxon>Estrildidae</taxon>
        <taxon>Estrildinae</taxon>
        <taxon>Lonchura</taxon>
    </lineage>
</organism>
<dbReference type="AlphaFoldDB" id="A0A218V1E6"/>
<evidence type="ECO:0000313" key="1">
    <source>
        <dbReference type="EMBL" id="OWK59462.1"/>
    </source>
</evidence>
<comment type="caution">
    <text evidence="1">The sequence shown here is derived from an EMBL/GenBank/DDBJ whole genome shotgun (WGS) entry which is preliminary data.</text>
</comment>
<dbReference type="Proteomes" id="UP000197619">
    <property type="component" value="Unassembled WGS sequence"/>
</dbReference>
<protein>
    <submittedName>
        <fullName evidence="1">Uncharacterized protein</fullName>
    </submittedName>
</protein>
<accession>A0A218V1E6</accession>
<dbReference type="EMBL" id="MUZQ01000078">
    <property type="protein sequence ID" value="OWK59462.1"/>
    <property type="molecule type" value="Genomic_DNA"/>
</dbReference>
<reference evidence="1 2" key="1">
    <citation type="submission" date="2017-05" db="EMBL/GenBank/DDBJ databases">
        <title>Genome of assembly of the Bengalese finch, Lonchura striata domestica.</title>
        <authorList>
            <person name="Colquitt B.M."/>
            <person name="Brainard M.S."/>
        </authorList>
    </citation>
    <scope>NUCLEOTIDE SEQUENCE [LARGE SCALE GENOMIC DNA]</scope>
    <source>
        <strain evidence="1">White83orange57</strain>
    </source>
</reference>
<gene>
    <name evidence="1" type="ORF">RLOC_00012927</name>
</gene>